<evidence type="ECO:0000256" key="6">
    <source>
        <dbReference type="ARBA" id="ARBA00022833"/>
    </source>
</evidence>
<dbReference type="AlphaFoldDB" id="A0A2U1JGL9"/>
<dbReference type="InterPro" id="IPR050570">
    <property type="entry name" value="Cell_wall_metabolism_enzyme"/>
</dbReference>
<evidence type="ECO:0000256" key="7">
    <source>
        <dbReference type="ARBA" id="ARBA00023049"/>
    </source>
</evidence>
<feature type="domain" description="M23ase beta-sheet core" evidence="9">
    <location>
        <begin position="285"/>
        <end position="378"/>
    </location>
</feature>
<organism evidence="11 12">
    <name type="scientific">Flavobacterium psychrotolerans</name>
    <dbReference type="NCBI Taxonomy" id="2169410"/>
    <lineage>
        <taxon>Bacteria</taxon>
        <taxon>Pseudomonadati</taxon>
        <taxon>Bacteroidota</taxon>
        <taxon>Flavobacteriia</taxon>
        <taxon>Flavobacteriales</taxon>
        <taxon>Flavobacteriaceae</taxon>
        <taxon>Flavobacterium</taxon>
    </lineage>
</organism>
<evidence type="ECO:0000256" key="8">
    <source>
        <dbReference type="SAM" id="SignalP"/>
    </source>
</evidence>
<dbReference type="Gene3D" id="3.10.450.350">
    <property type="match status" value="1"/>
</dbReference>
<feature type="chain" id="PRO_5015694061" evidence="8">
    <location>
        <begin position="28"/>
        <end position="419"/>
    </location>
</feature>
<evidence type="ECO:0000256" key="2">
    <source>
        <dbReference type="ARBA" id="ARBA00004196"/>
    </source>
</evidence>
<dbReference type="CDD" id="cd12797">
    <property type="entry name" value="M23_peptidase"/>
    <property type="match status" value="1"/>
</dbReference>
<dbReference type="Pfam" id="PF01551">
    <property type="entry name" value="Peptidase_M23"/>
    <property type="match status" value="1"/>
</dbReference>
<protein>
    <submittedName>
        <fullName evidence="11">Peptidase M23</fullName>
    </submittedName>
</protein>
<evidence type="ECO:0000256" key="5">
    <source>
        <dbReference type="ARBA" id="ARBA00022801"/>
    </source>
</evidence>
<dbReference type="InterPro" id="IPR045834">
    <property type="entry name" value="Csd3_N2"/>
</dbReference>
<comment type="cofactor">
    <cofactor evidence="1">
        <name>Zn(2+)</name>
        <dbReference type="ChEBI" id="CHEBI:29105"/>
    </cofactor>
</comment>
<dbReference type="Gene3D" id="2.70.70.10">
    <property type="entry name" value="Glucose Permease (Domain IIA)"/>
    <property type="match status" value="1"/>
</dbReference>
<dbReference type="SUPFAM" id="SSF51261">
    <property type="entry name" value="Duplicated hybrid motif"/>
    <property type="match status" value="1"/>
</dbReference>
<dbReference type="PANTHER" id="PTHR21666">
    <property type="entry name" value="PEPTIDASE-RELATED"/>
    <property type="match status" value="1"/>
</dbReference>
<evidence type="ECO:0000256" key="3">
    <source>
        <dbReference type="ARBA" id="ARBA00022670"/>
    </source>
</evidence>
<evidence type="ECO:0000256" key="1">
    <source>
        <dbReference type="ARBA" id="ARBA00001947"/>
    </source>
</evidence>
<keyword evidence="8" id="KW-0732">Signal</keyword>
<feature type="domain" description="Csd3-like second N-terminal" evidence="10">
    <location>
        <begin position="150"/>
        <end position="271"/>
    </location>
</feature>
<comment type="caution">
    <text evidence="11">The sequence shown here is derived from an EMBL/GenBank/DDBJ whole genome shotgun (WGS) entry which is preliminary data.</text>
</comment>
<reference evidence="11 12" key="1">
    <citation type="submission" date="2018-04" db="EMBL/GenBank/DDBJ databases">
        <title>Flavobacterium sp. nov., isolated from glacier ice.</title>
        <authorList>
            <person name="Liu Q."/>
            <person name="Xin Y.-H."/>
        </authorList>
    </citation>
    <scope>NUCLEOTIDE SEQUENCE [LARGE SCALE GENOMIC DNA]</scope>
    <source>
        <strain evidence="11 12">RB1R5</strain>
    </source>
</reference>
<dbReference type="InterPro" id="IPR011055">
    <property type="entry name" value="Dup_hybrid_motif"/>
</dbReference>
<dbReference type="GO" id="GO:0004222">
    <property type="term" value="F:metalloendopeptidase activity"/>
    <property type="evidence" value="ECO:0007669"/>
    <property type="project" value="TreeGrafter"/>
</dbReference>
<keyword evidence="7" id="KW-0482">Metalloprotease</keyword>
<evidence type="ECO:0000256" key="4">
    <source>
        <dbReference type="ARBA" id="ARBA00022723"/>
    </source>
</evidence>
<evidence type="ECO:0000259" key="9">
    <source>
        <dbReference type="Pfam" id="PF01551"/>
    </source>
</evidence>
<name>A0A2U1JGL9_9FLAO</name>
<dbReference type="GO" id="GO:0006508">
    <property type="term" value="P:proteolysis"/>
    <property type="evidence" value="ECO:0007669"/>
    <property type="project" value="UniProtKB-KW"/>
</dbReference>
<dbReference type="Proteomes" id="UP000245449">
    <property type="component" value="Unassembled WGS sequence"/>
</dbReference>
<keyword evidence="6" id="KW-0862">Zinc</keyword>
<evidence type="ECO:0000313" key="12">
    <source>
        <dbReference type="Proteomes" id="UP000245449"/>
    </source>
</evidence>
<keyword evidence="4" id="KW-0479">Metal-binding</keyword>
<dbReference type="GO" id="GO:0030313">
    <property type="term" value="C:cell envelope"/>
    <property type="evidence" value="ECO:0007669"/>
    <property type="project" value="UniProtKB-SubCell"/>
</dbReference>
<proteinExistence type="predicted"/>
<keyword evidence="3" id="KW-0645">Protease</keyword>
<dbReference type="EMBL" id="QCZI01000016">
    <property type="protein sequence ID" value="PWA04286.1"/>
    <property type="molecule type" value="Genomic_DNA"/>
</dbReference>
<feature type="signal peptide" evidence="8">
    <location>
        <begin position="1"/>
        <end position="27"/>
    </location>
</feature>
<sequence>MFNRLKSNFLKKVTLFIIVLFSLLSCNRTENETEEVVVSIPQPVIEQFGFKFSDFNVSYDTIRRGDTFGSIMEGQNSGDKQVYDIVQKVKDTFDVRIMRIGKPFTLLRSKDRYKKLQAFIYQPDRGTYYVVDFRDSVAVHKRIRPILIKQRTIAGSLDGSLSEALNKQRVDGALASKLTKVYAWSIDFFKLKKGDKFGITFTERYIDDTIYDGVDSLKAAFFEYKGKTIYAFPFAQNEASGKLDYYDEEGKALKNFFLKAPLKFVNITSHYTKNRFHPVQLIWKAHKGTDYAAPTGTPIMTTASGVVEQTGYTAGNGNFVKVKHDRTYSTQYLHMSKIIARRGQHVNQGDVIGKVGSTGLATGPHVCYRFWKNGVQVDALRLKLPNSEPMDRRNLPRFMVQMKPLKRELDSISNLTYKR</sequence>
<dbReference type="OrthoDB" id="9810477at2"/>
<keyword evidence="5" id="KW-0378">Hydrolase</keyword>
<gene>
    <name evidence="11" type="ORF">DB895_11750</name>
</gene>
<evidence type="ECO:0000259" key="10">
    <source>
        <dbReference type="Pfam" id="PF19425"/>
    </source>
</evidence>
<accession>A0A2U1JGL9</accession>
<dbReference type="Pfam" id="PF19425">
    <property type="entry name" value="Csd3_N2"/>
    <property type="match status" value="1"/>
</dbReference>
<evidence type="ECO:0000313" key="11">
    <source>
        <dbReference type="EMBL" id="PWA04286.1"/>
    </source>
</evidence>
<dbReference type="PANTHER" id="PTHR21666:SF288">
    <property type="entry name" value="CELL DIVISION PROTEIN YTFB"/>
    <property type="match status" value="1"/>
</dbReference>
<keyword evidence="12" id="KW-1185">Reference proteome</keyword>
<dbReference type="InterPro" id="IPR016047">
    <property type="entry name" value="M23ase_b-sheet_dom"/>
</dbReference>
<dbReference type="PROSITE" id="PS51257">
    <property type="entry name" value="PROKAR_LIPOPROTEIN"/>
    <property type="match status" value="1"/>
</dbReference>
<comment type="subcellular location">
    <subcellularLocation>
        <location evidence="2">Cell envelope</location>
    </subcellularLocation>
</comment>
<dbReference type="GO" id="GO:0046872">
    <property type="term" value="F:metal ion binding"/>
    <property type="evidence" value="ECO:0007669"/>
    <property type="project" value="UniProtKB-KW"/>
</dbReference>